<comment type="catalytic activity">
    <reaction evidence="3">
        <text>di-trans,octa-cis-undecaprenyl diphosphate + H2O = di-trans,octa-cis-undecaprenyl phosphate + phosphate + H(+)</text>
        <dbReference type="Rhea" id="RHEA:28094"/>
        <dbReference type="ChEBI" id="CHEBI:15377"/>
        <dbReference type="ChEBI" id="CHEBI:15378"/>
        <dbReference type="ChEBI" id="CHEBI:43474"/>
        <dbReference type="ChEBI" id="CHEBI:58405"/>
        <dbReference type="ChEBI" id="CHEBI:60392"/>
        <dbReference type="EC" id="3.6.1.27"/>
    </reaction>
</comment>
<feature type="transmembrane region" description="Helical" evidence="4">
    <location>
        <begin position="27"/>
        <end position="49"/>
    </location>
</feature>
<proteinExistence type="predicted"/>
<evidence type="ECO:0000313" key="8">
    <source>
        <dbReference type="Proteomes" id="UP000327478"/>
    </source>
</evidence>
<keyword evidence="4" id="KW-0812">Transmembrane</keyword>
<dbReference type="InterPro" id="IPR036938">
    <property type="entry name" value="PAP2/HPO_sf"/>
</dbReference>
<dbReference type="Proteomes" id="UP000480556">
    <property type="component" value="Unassembled WGS sequence"/>
</dbReference>
<feature type="transmembrane region" description="Helical" evidence="4">
    <location>
        <begin position="102"/>
        <end position="121"/>
    </location>
</feature>
<dbReference type="GO" id="GO:0005886">
    <property type="term" value="C:plasma membrane"/>
    <property type="evidence" value="ECO:0007669"/>
    <property type="project" value="InterPro"/>
</dbReference>
<dbReference type="SUPFAM" id="SSF48317">
    <property type="entry name" value="Acid phosphatase/Vanadium-dependent haloperoxidase"/>
    <property type="match status" value="1"/>
</dbReference>
<keyword evidence="8" id="KW-1185">Reference proteome</keyword>
<dbReference type="EMBL" id="WITK01000010">
    <property type="protein sequence ID" value="MQW92094.1"/>
    <property type="molecule type" value="Genomic_DNA"/>
</dbReference>
<evidence type="ECO:0000313" key="9">
    <source>
        <dbReference type="Proteomes" id="UP000480556"/>
    </source>
</evidence>
<evidence type="ECO:0000256" key="2">
    <source>
        <dbReference type="ARBA" id="ARBA00032707"/>
    </source>
</evidence>
<evidence type="ECO:0000313" key="6">
    <source>
        <dbReference type="EMBL" id="MQW92094.1"/>
    </source>
</evidence>
<dbReference type="PANTHER" id="PTHR14969">
    <property type="entry name" value="SPHINGOSINE-1-PHOSPHATE PHOSPHOHYDROLASE"/>
    <property type="match status" value="1"/>
</dbReference>
<name>A0A5Q0P1S9_9GAMM</name>
<dbReference type="InterPro" id="IPR033879">
    <property type="entry name" value="UPP_Pase"/>
</dbReference>
<dbReference type="Gene3D" id="1.20.144.10">
    <property type="entry name" value="Phosphatidic acid phosphatase type 2/haloperoxidase"/>
    <property type="match status" value="1"/>
</dbReference>
<feature type="transmembrane region" description="Helical" evidence="4">
    <location>
        <begin position="128"/>
        <end position="145"/>
    </location>
</feature>
<evidence type="ECO:0000256" key="3">
    <source>
        <dbReference type="ARBA" id="ARBA00047594"/>
    </source>
</evidence>
<dbReference type="PANTHER" id="PTHR14969:SF13">
    <property type="entry name" value="AT30094P"/>
    <property type="match status" value="1"/>
</dbReference>
<keyword evidence="4" id="KW-1133">Transmembrane helix</keyword>
<gene>
    <name evidence="7" type="ORF">GFH30_04705</name>
    <name evidence="6" type="ORF">GHJ48_06730</name>
</gene>
<protein>
    <recommendedName>
        <fullName evidence="1">undecaprenyl-diphosphate phosphatase</fullName>
        <ecNumber evidence="1">3.6.1.27</ecNumber>
    </recommendedName>
    <alternativeName>
        <fullName evidence="2">Undecaprenyl pyrophosphate phosphatase</fullName>
    </alternativeName>
</protein>
<sequence>MSIQQLNLDLFQTLNVPEHASSMMMHYAMFIAHDLVYVMLIVFAIAWFMGNRETKTGIVKAFIFTAITLLISEVLSAVLHTPRPFVMHVGQTLIEHDATGSFPSNHMSIFSGIAFAYYFSVKRDLGRILLCVAWLVAWSRVYVGVHFPIDMLGAFFIALIINLTGLPLWWKYSDKLMDGILWIHQKIFGIFIRKEWIR</sequence>
<dbReference type="Proteomes" id="UP000327478">
    <property type="component" value="Chromosome"/>
</dbReference>
<keyword evidence="4" id="KW-0472">Membrane</keyword>
<dbReference type="SMART" id="SM00014">
    <property type="entry name" value="acidPPc"/>
    <property type="match status" value="1"/>
</dbReference>
<dbReference type="RefSeq" id="WP_153371134.1">
    <property type="nucleotide sequence ID" value="NZ_CP045650.1"/>
</dbReference>
<evidence type="ECO:0000256" key="4">
    <source>
        <dbReference type="SAM" id="Phobius"/>
    </source>
</evidence>
<dbReference type="EC" id="3.6.1.27" evidence="1"/>
<accession>A0A5Q0P1S9</accession>
<feature type="transmembrane region" description="Helical" evidence="4">
    <location>
        <begin position="151"/>
        <end position="170"/>
    </location>
</feature>
<evidence type="ECO:0000259" key="5">
    <source>
        <dbReference type="SMART" id="SM00014"/>
    </source>
</evidence>
<evidence type="ECO:0000313" key="7">
    <source>
        <dbReference type="EMBL" id="QGA10734.1"/>
    </source>
</evidence>
<dbReference type="Pfam" id="PF01569">
    <property type="entry name" value="PAP2"/>
    <property type="match status" value="1"/>
</dbReference>
<dbReference type="AlphaFoldDB" id="A0A5Q0P1S9"/>
<feature type="domain" description="Phosphatidic acid phosphatase type 2/haloperoxidase" evidence="5">
    <location>
        <begin position="56"/>
        <end position="166"/>
    </location>
</feature>
<reference evidence="8 9" key="1">
    <citation type="submission" date="2019-10" db="EMBL/GenBank/DDBJ databases">
        <authorList>
            <person name="Dong K."/>
        </authorList>
    </citation>
    <scope>NUCLEOTIDE SEQUENCE [LARGE SCALE GENOMIC DNA]</scope>
    <source>
        <strain evidence="8">dk386</strain>
        <strain evidence="7">Dk386</strain>
        <strain evidence="6">Dk771</strain>
        <strain evidence="9">dk771</strain>
    </source>
</reference>
<dbReference type="GO" id="GO:0050380">
    <property type="term" value="F:undecaprenyl-diphosphatase activity"/>
    <property type="evidence" value="ECO:0007669"/>
    <property type="project" value="UniProtKB-EC"/>
</dbReference>
<feature type="transmembrane region" description="Helical" evidence="4">
    <location>
        <begin position="61"/>
        <end position="82"/>
    </location>
</feature>
<dbReference type="EMBL" id="CP045650">
    <property type="protein sequence ID" value="QGA10734.1"/>
    <property type="molecule type" value="Genomic_DNA"/>
</dbReference>
<organism evidence="6 9">
    <name type="scientific">Acinetobacter wanghuae</name>
    <dbReference type="NCBI Taxonomy" id="2662362"/>
    <lineage>
        <taxon>Bacteria</taxon>
        <taxon>Pseudomonadati</taxon>
        <taxon>Pseudomonadota</taxon>
        <taxon>Gammaproteobacteria</taxon>
        <taxon>Moraxellales</taxon>
        <taxon>Moraxellaceae</taxon>
        <taxon>Acinetobacter</taxon>
    </lineage>
</organism>
<dbReference type="CDD" id="cd03385">
    <property type="entry name" value="PAP2_BcrC_like"/>
    <property type="match status" value="1"/>
</dbReference>
<evidence type="ECO:0000256" key="1">
    <source>
        <dbReference type="ARBA" id="ARBA00012374"/>
    </source>
</evidence>
<dbReference type="InterPro" id="IPR000326">
    <property type="entry name" value="PAP2/HPO"/>
</dbReference>